<sequence length="142" mass="15273">MAIALLDPYDHPLAPLENIKMKSVVRVQYKPPSPSSAACPLPMASPRLSIASTGDGAGLLRLITALAPRDLRFEAISLERCSSSAVFLQQLVDDLRSRGVHTNSGTRSGVEKINFNHGLCSGCNGRVHMEGESCYTLHVRAS</sequence>
<dbReference type="Proteomes" id="UP000694843">
    <property type="component" value="Unplaced"/>
</dbReference>
<dbReference type="KEGG" id="hazt:108677396"/>
<gene>
    <name evidence="2" type="primary">LOC108677396</name>
</gene>
<dbReference type="GeneID" id="108677396"/>
<evidence type="ECO:0000313" key="1">
    <source>
        <dbReference type="Proteomes" id="UP000694843"/>
    </source>
</evidence>
<name>A0A8B7P566_HYAAZ</name>
<reference evidence="2" key="1">
    <citation type="submission" date="2025-08" db="UniProtKB">
        <authorList>
            <consortium name="RefSeq"/>
        </authorList>
    </citation>
    <scope>IDENTIFICATION</scope>
    <source>
        <tissue evidence="2">Whole organism</tissue>
    </source>
</reference>
<organism evidence="1 2">
    <name type="scientific">Hyalella azteca</name>
    <name type="common">Amphipod</name>
    <dbReference type="NCBI Taxonomy" id="294128"/>
    <lineage>
        <taxon>Eukaryota</taxon>
        <taxon>Metazoa</taxon>
        <taxon>Ecdysozoa</taxon>
        <taxon>Arthropoda</taxon>
        <taxon>Crustacea</taxon>
        <taxon>Multicrustacea</taxon>
        <taxon>Malacostraca</taxon>
        <taxon>Eumalacostraca</taxon>
        <taxon>Peracarida</taxon>
        <taxon>Amphipoda</taxon>
        <taxon>Senticaudata</taxon>
        <taxon>Talitrida</taxon>
        <taxon>Talitroidea</taxon>
        <taxon>Hyalellidae</taxon>
        <taxon>Hyalella</taxon>
    </lineage>
</organism>
<proteinExistence type="predicted"/>
<dbReference type="AlphaFoldDB" id="A0A8B7P566"/>
<evidence type="ECO:0000313" key="2">
    <source>
        <dbReference type="RefSeq" id="XP_018021095.2"/>
    </source>
</evidence>
<protein>
    <submittedName>
        <fullName evidence="2">Uncharacterized protein LOC108677396</fullName>
    </submittedName>
</protein>
<dbReference type="RefSeq" id="XP_018021095.2">
    <property type="nucleotide sequence ID" value="XM_018165606.2"/>
</dbReference>
<keyword evidence="1" id="KW-1185">Reference proteome</keyword>
<accession>A0A8B7P566</accession>